<dbReference type="Proteomes" id="UP000177622">
    <property type="component" value="Unassembled WGS sequence"/>
</dbReference>
<reference evidence="2 3" key="1">
    <citation type="journal article" date="2016" name="Sci. Rep.">
        <title>Penicillium arizonense, a new, genome sequenced fungal species, reveals a high chemical diversity in secreted metabolites.</title>
        <authorList>
            <person name="Grijseels S."/>
            <person name="Nielsen J.C."/>
            <person name="Randelovic M."/>
            <person name="Nielsen J."/>
            <person name="Nielsen K.F."/>
            <person name="Workman M."/>
            <person name="Frisvad J.C."/>
        </authorList>
    </citation>
    <scope>NUCLEOTIDE SEQUENCE [LARGE SCALE GENOMIC DNA]</scope>
    <source>
        <strain evidence="2 3">CBS 141311</strain>
    </source>
</reference>
<evidence type="ECO:0000313" key="2">
    <source>
        <dbReference type="EMBL" id="OGE55942.1"/>
    </source>
</evidence>
<accession>A0A1F5LRV8</accession>
<evidence type="ECO:0000256" key="1">
    <source>
        <dbReference type="SAM" id="Phobius"/>
    </source>
</evidence>
<dbReference type="GeneID" id="34573504"/>
<name>A0A1F5LRV8_PENAI</name>
<keyword evidence="1" id="KW-1133">Transmembrane helix</keyword>
<dbReference type="RefSeq" id="XP_022491371.1">
    <property type="nucleotide sequence ID" value="XM_022628770.1"/>
</dbReference>
<proteinExistence type="predicted"/>
<keyword evidence="3" id="KW-1185">Reference proteome</keyword>
<dbReference type="OrthoDB" id="4241002at2759"/>
<dbReference type="EMBL" id="LXJU01000003">
    <property type="protein sequence ID" value="OGE55942.1"/>
    <property type="molecule type" value="Genomic_DNA"/>
</dbReference>
<feature type="transmembrane region" description="Helical" evidence="1">
    <location>
        <begin position="62"/>
        <end position="84"/>
    </location>
</feature>
<sequence>MSVDPHSILNWRLVPGIVDSYLKTPDPVLISDLCVLYFLQGQASIHIRSSNYYHSTNMLPSSLRLCFLAATLFLINMTAAFPLISREVEWSFTLFPTSSCNGTGDPHAGSGSTGCRADLNSVASAYTLHSVAEGCRIEFFDNTMCDETELSDVAGQITSTNTCRMAGPRRRYGSYQVTCE</sequence>
<evidence type="ECO:0000313" key="3">
    <source>
        <dbReference type="Proteomes" id="UP000177622"/>
    </source>
</evidence>
<organism evidence="2 3">
    <name type="scientific">Penicillium arizonense</name>
    <dbReference type="NCBI Taxonomy" id="1835702"/>
    <lineage>
        <taxon>Eukaryota</taxon>
        <taxon>Fungi</taxon>
        <taxon>Dikarya</taxon>
        <taxon>Ascomycota</taxon>
        <taxon>Pezizomycotina</taxon>
        <taxon>Eurotiomycetes</taxon>
        <taxon>Eurotiomycetidae</taxon>
        <taxon>Eurotiales</taxon>
        <taxon>Aspergillaceae</taxon>
        <taxon>Penicillium</taxon>
    </lineage>
</organism>
<gene>
    <name evidence="2" type="ORF">PENARI_c003G11106</name>
</gene>
<protein>
    <submittedName>
        <fullName evidence="2">Uncharacterized protein</fullName>
    </submittedName>
</protein>
<keyword evidence="1" id="KW-0812">Transmembrane</keyword>
<dbReference type="AlphaFoldDB" id="A0A1F5LRV8"/>
<comment type="caution">
    <text evidence="2">The sequence shown here is derived from an EMBL/GenBank/DDBJ whole genome shotgun (WGS) entry which is preliminary data.</text>
</comment>
<keyword evidence="1" id="KW-0472">Membrane</keyword>